<organism evidence="6 7">
    <name type="scientific">Neoroseomonas terrae</name>
    <dbReference type="NCBI Taxonomy" id="424799"/>
    <lineage>
        <taxon>Bacteria</taxon>
        <taxon>Pseudomonadati</taxon>
        <taxon>Pseudomonadota</taxon>
        <taxon>Alphaproteobacteria</taxon>
        <taxon>Acetobacterales</taxon>
        <taxon>Acetobacteraceae</taxon>
        <taxon>Neoroseomonas</taxon>
    </lineage>
</organism>
<dbReference type="Gene3D" id="3.40.50.11240">
    <property type="entry name" value="Ethanolamine ammonia-lyase light chain (EutC)"/>
    <property type="match status" value="1"/>
</dbReference>
<accession>A0ABS5ENT7</accession>
<dbReference type="NCBIfam" id="NF003971">
    <property type="entry name" value="PRK05465.1"/>
    <property type="match status" value="1"/>
</dbReference>
<feature type="binding site" evidence="5">
    <location>
        <position position="218"/>
    </location>
    <ligand>
        <name>adenosylcob(III)alamin</name>
        <dbReference type="ChEBI" id="CHEBI:18408"/>
    </ligand>
</feature>
<proteinExistence type="inferred from homology"/>
<comment type="catalytic activity">
    <reaction evidence="5">
        <text>ethanolamine = acetaldehyde + NH4(+)</text>
        <dbReference type="Rhea" id="RHEA:15313"/>
        <dbReference type="ChEBI" id="CHEBI:15343"/>
        <dbReference type="ChEBI" id="CHEBI:28938"/>
        <dbReference type="ChEBI" id="CHEBI:57603"/>
        <dbReference type="EC" id="4.3.1.7"/>
    </reaction>
</comment>
<evidence type="ECO:0000256" key="5">
    <source>
        <dbReference type="HAMAP-Rule" id="MF_00601"/>
    </source>
</evidence>
<evidence type="ECO:0000313" key="7">
    <source>
        <dbReference type="Proteomes" id="UP000698752"/>
    </source>
</evidence>
<dbReference type="InterPro" id="IPR042251">
    <property type="entry name" value="EutC_C"/>
</dbReference>
<dbReference type="EMBL" id="JAAEDI010000032">
    <property type="protein sequence ID" value="MBR0652690.1"/>
    <property type="molecule type" value="Genomic_DNA"/>
</dbReference>
<feature type="binding site" evidence="5">
    <location>
        <position position="168"/>
    </location>
    <ligand>
        <name>adenosylcob(III)alamin</name>
        <dbReference type="ChEBI" id="CHEBI:18408"/>
    </ligand>
</feature>
<evidence type="ECO:0000256" key="2">
    <source>
        <dbReference type="ARBA" id="ARBA00023239"/>
    </source>
</evidence>
<feature type="binding site" evidence="5">
    <location>
        <position position="189"/>
    </location>
    <ligand>
        <name>adenosylcob(III)alamin</name>
        <dbReference type="ChEBI" id="CHEBI:18408"/>
    </ligand>
</feature>
<keyword evidence="7" id="KW-1185">Reference proteome</keyword>
<keyword evidence="1 5" id="KW-0846">Cobalamin</keyword>
<keyword evidence="4 5" id="KW-1283">Bacterial microcompartment</keyword>
<gene>
    <name evidence="5" type="primary">eutC</name>
    <name evidence="6" type="ORF">GXW78_23735</name>
</gene>
<comment type="similarity">
    <text evidence="5">Belongs to the EutC family.</text>
</comment>
<evidence type="ECO:0000313" key="6">
    <source>
        <dbReference type="EMBL" id="MBR0652690.1"/>
    </source>
</evidence>
<evidence type="ECO:0000256" key="4">
    <source>
        <dbReference type="ARBA" id="ARBA00024446"/>
    </source>
</evidence>
<comment type="subunit">
    <text evidence="5">The basic unit is a heterodimer which dimerizes to form tetramers. The heterotetramers trimerize; 6 large subunits form a core ring with 6 small subunits projecting outwards.</text>
</comment>
<comment type="pathway">
    <text evidence="5">Amine and polyamine degradation; ethanolamine degradation.</text>
</comment>
<comment type="cofactor">
    <cofactor evidence="5">
        <name>adenosylcob(III)alamin</name>
        <dbReference type="ChEBI" id="CHEBI:18408"/>
    </cofactor>
    <text evidence="5">Binds between the large and small subunits.</text>
</comment>
<comment type="caution">
    <text evidence="6">The sequence shown here is derived from an EMBL/GenBank/DDBJ whole genome shotgun (WGS) entry which is preliminary data.</text>
</comment>
<dbReference type="PANTHER" id="PTHR39330">
    <property type="entry name" value="ETHANOLAMINE AMMONIA-LYASE LIGHT CHAIN"/>
    <property type="match status" value="1"/>
</dbReference>
<dbReference type="Gene3D" id="1.10.30.40">
    <property type="entry name" value="Ethanolamine ammonia-lyase light chain (EutC), N-terminal domain"/>
    <property type="match status" value="1"/>
</dbReference>
<evidence type="ECO:0000256" key="1">
    <source>
        <dbReference type="ARBA" id="ARBA00022628"/>
    </source>
</evidence>
<dbReference type="InterPro" id="IPR042255">
    <property type="entry name" value="EutC_N"/>
</dbReference>
<dbReference type="InterPro" id="IPR009246">
    <property type="entry name" value="EutC"/>
</dbReference>
<evidence type="ECO:0000256" key="3">
    <source>
        <dbReference type="ARBA" id="ARBA00023285"/>
    </source>
</evidence>
<comment type="subcellular location">
    <subcellularLocation>
        <location evidence="5">Bacterial microcompartment</location>
    </subcellularLocation>
</comment>
<dbReference type="PANTHER" id="PTHR39330:SF1">
    <property type="entry name" value="ETHANOLAMINE AMMONIA-LYASE SMALL SUBUNIT"/>
    <property type="match status" value="1"/>
</dbReference>
<dbReference type="PIRSF" id="PIRSF018982">
    <property type="entry name" value="EutC"/>
    <property type="match status" value="1"/>
</dbReference>
<keyword evidence="2 5" id="KW-0456">Lyase</keyword>
<name>A0ABS5ENT7_9PROT</name>
<dbReference type="Proteomes" id="UP000698752">
    <property type="component" value="Unassembled WGS sequence"/>
</dbReference>
<reference evidence="7" key="1">
    <citation type="journal article" date="2021" name="Syst. Appl. Microbiol.">
        <title>Roseomonas hellenica sp. nov., isolated from roots of wild-growing Alkanna tinctoria.</title>
        <authorList>
            <person name="Rat A."/>
            <person name="Naranjo H.D."/>
            <person name="Lebbe L."/>
            <person name="Cnockaert M."/>
            <person name="Krigas N."/>
            <person name="Grigoriadou K."/>
            <person name="Maloupa E."/>
            <person name="Willems A."/>
        </authorList>
    </citation>
    <scope>NUCLEOTIDE SEQUENCE [LARGE SCALE GENOMIC DNA]</scope>
    <source>
        <strain evidence="7">LMG 31159</strain>
    </source>
</reference>
<dbReference type="EC" id="4.3.1.7" evidence="5"/>
<comment type="function">
    <text evidence="5">Catalyzes the deamination of various vicinal amino-alcohols to oxo compounds. Allows this organism to utilize ethanolamine as the sole source of nitrogen and carbon in the presence of external vitamin B12.</text>
</comment>
<protein>
    <recommendedName>
        <fullName evidence="5">Ethanolamine ammonia-lyase small subunit</fullName>
        <shortName evidence="5">EAL small subunit</shortName>
        <ecNumber evidence="5">4.3.1.7</ecNumber>
    </recommendedName>
</protein>
<sequence length="266" mass="28422">MACAHGHRERHGSHPRAAFAGADWLVVTTPSLWRDLRRFTDARVGLGRAGTAQPTAAHLDFQEAHARARDAVWSGLDVRALEVALDRPVRRVRSAAPDRRTFLLRPDLGRRLADDTELPRAPGTVAIVIADGLCAIGVQRHAPAVLQRLLPLLPLPVGPIVIAEQARVALGDDIAERLGAAAVVVMIGERPGLSATDSLGLYLTWTPRRGRTDAERNCISNIRPGGLTYDEAAAKAAWLLRAAQTLGATGVALKDDMPATALPAPC</sequence>
<dbReference type="Pfam" id="PF05985">
    <property type="entry name" value="EutC"/>
    <property type="match status" value="1"/>
</dbReference>
<dbReference type="HAMAP" id="MF_00601">
    <property type="entry name" value="EutC"/>
    <property type="match status" value="1"/>
</dbReference>
<keyword evidence="3 5" id="KW-0170">Cobalt</keyword>